<protein>
    <recommendedName>
        <fullName evidence="4">Membrane protein triplicated sequence</fullName>
    </recommendedName>
</protein>
<proteinExistence type="predicted"/>
<dbReference type="AlphaFoldDB" id="A0A3A3ERB4"/>
<dbReference type="Proteomes" id="UP000265938">
    <property type="component" value="Unassembled WGS sequence"/>
</dbReference>
<evidence type="ECO:0000256" key="1">
    <source>
        <dbReference type="SAM" id="Phobius"/>
    </source>
</evidence>
<evidence type="ECO:0000313" key="3">
    <source>
        <dbReference type="Proteomes" id="UP000265938"/>
    </source>
</evidence>
<reference evidence="2 3" key="1">
    <citation type="submission" date="2018-09" db="EMBL/GenBank/DDBJ databases">
        <title>Identification of marine bacteria producing industrial enzymes.</title>
        <authorList>
            <person name="Cheng T.H."/>
            <person name="Saidin J."/>
            <person name="Muhd D.D."/>
            <person name="Isa M.N.M."/>
            <person name="Bakar M.F.A."/>
            <person name="Ismail N."/>
        </authorList>
    </citation>
    <scope>NUCLEOTIDE SEQUENCE [LARGE SCALE GENOMIC DNA]</scope>
    <source>
        <strain evidence="2 3">MNAD 1.6</strain>
    </source>
</reference>
<keyword evidence="1" id="KW-0812">Transmembrane</keyword>
<name>A0A3A3ERB4_9GAMM</name>
<dbReference type="EMBL" id="QYSE01000001">
    <property type="protein sequence ID" value="RJF37747.1"/>
    <property type="molecule type" value="Genomic_DNA"/>
</dbReference>
<keyword evidence="1" id="KW-1133">Transmembrane helix</keyword>
<feature type="transmembrane region" description="Helical" evidence="1">
    <location>
        <begin position="106"/>
        <end position="128"/>
    </location>
</feature>
<feature type="transmembrane region" description="Helical" evidence="1">
    <location>
        <begin position="51"/>
        <end position="69"/>
    </location>
</feature>
<evidence type="ECO:0000313" key="2">
    <source>
        <dbReference type="EMBL" id="RJF37747.1"/>
    </source>
</evidence>
<keyword evidence="1" id="KW-0472">Membrane</keyword>
<organism evidence="2 3">
    <name type="scientific">Pseudoalteromonas gelatinilytica</name>
    <dbReference type="NCBI Taxonomy" id="1703256"/>
    <lineage>
        <taxon>Bacteria</taxon>
        <taxon>Pseudomonadati</taxon>
        <taxon>Pseudomonadota</taxon>
        <taxon>Gammaproteobacteria</taxon>
        <taxon>Alteromonadales</taxon>
        <taxon>Pseudoalteromonadaceae</taxon>
        <taxon>Pseudoalteromonas</taxon>
    </lineage>
</organism>
<feature type="transmembrane region" description="Helical" evidence="1">
    <location>
        <begin position="78"/>
        <end position="100"/>
    </location>
</feature>
<sequence length="154" mass="18252">MAFLLNLFFYVSELNQDKSLVISSFFMAVSYFSSNHFIELESSNTNLYIEWFVYDLVTLIFILVSHRFLSKTSTAAKYIYAGLIINSVLYALIHIDLIVLWNREVWWFWTFYSIGVNVVDFLMIVALITNKDFLFVSKIKNYLFKKQRKNNLGY</sequence>
<comment type="caution">
    <text evidence="2">The sequence shown here is derived from an EMBL/GenBank/DDBJ whole genome shotgun (WGS) entry which is preliminary data.</text>
</comment>
<evidence type="ECO:0008006" key="4">
    <source>
        <dbReference type="Google" id="ProtNLM"/>
    </source>
</evidence>
<accession>A0A3A3ERB4</accession>
<gene>
    <name evidence="2" type="ORF">D4741_06685</name>
</gene>